<evidence type="ECO:0000313" key="4">
    <source>
        <dbReference type="Proteomes" id="UP001147747"/>
    </source>
</evidence>
<dbReference type="AlphaFoldDB" id="A0A9W9S0B9"/>
<gene>
    <name evidence="3" type="ORF">N7509_014187</name>
</gene>
<proteinExistence type="predicted"/>
<accession>A0A9W9S0B9</accession>
<dbReference type="PANTHER" id="PTHR35872">
    <property type="entry name" value="INTEGRAL MEMBRANE PROTEIN (AFU_ORTHOLOGUE AFUA_5G07110)"/>
    <property type="match status" value="1"/>
</dbReference>
<feature type="transmembrane region" description="Helical" evidence="2">
    <location>
        <begin position="273"/>
        <end position="293"/>
    </location>
</feature>
<dbReference type="RefSeq" id="XP_056480813.1">
    <property type="nucleotide sequence ID" value="XM_056638824.1"/>
</dbReference>
<name>A0A9W9S0B9_9EURO</name>
<evidence type="ECO:0000313" key="3">
    <source>
        <dbReference type="EMBL" id="KAJ5369575.1"/>
    </source>
</evidence>
<feature type="transmembrane region" description="Helical" evidence="2">
    <location>
        <begin position="148"/>
        <end position="169"/>
    </location>
</feature>
<feature type="compositionally biased region" description="Basic and acidic residues" evidence="1">
    <location>
        <begin position="95"/>
        <end position="116"/>
    </location>
</feature>
<organism evidence="3 4">
    <name type="scientific">Penicillium cosmopolitanum</name>
    <dbReference type="NCBI Taxonomy" id="1131564"/>
    <lineage>
        <taxon>Eukaryota</taxon>
        <taxon>Fungi</taxon>
        <taxon>Dikarya</taxon>
        <taxon>Ascomycota</taxon>
        <taxon>Pezizomycotina</taxon>
        <taxon>Eurotiomycetes</taxon>
        <taxon>Eurotiomycetidae</taxon>
        <taxon>Eurotiales</taxon>
        <taxon>Aspergillaceae</taxon>
        <taxon>Penicillium</taxon>
    </lineage>
</organism>
<reference evidence="3" key="2">
    <citation type="journal article" date="2023" name="IMA Fungus">
        <title>Comparative genomic study of the Penicillium genus elucidates a diverse pangenome and 15 lateral gene transfer events.</title>
        <authorList>
            <person name="Petersen C."/>
            <person name="Sorensen T."/>
            <person name="Nielsen M.R."/>
            <person name="Sondergaard T.E."/>
            <person name="Sorensen J.L."/>
            <person name="Fitzpatrick D.A."/>
            <person name="Frisvad J.C."/>
            <person name="Nielsen K.L."/>
        </authorList>
    </citation>
    <scope>NUCLEOTIDE SEQUENCE</scope>
    <source>
        <strain evidence="3">IBT 29677</strain>
    </source>
</reference>
<dbReference type="PANTHER" id="PTHR35872:SF1">
    <property type="entry name" value="ALPHA-L-RHAMNOSIDASE C"/>
    <property type="match status" value="1"/>
</dbReference>
<reference evidence="3" key="1">
    <citation type="submission" date="2022-12" db="EMBL/GenBank/DDBJ databases">
        <authorList>
            <person name="Petersen C."/>
        </authorList>
    </citation>
    <scope>NUCLEOTIDE SEQUENCE</scope>
    <source>
        <strain evidence="3">IBT 29677</strain>
    </source>
</reference>
<evidence type="ECO:0000256" key="1">
    <source>
        <dbReference type="SAM" id="MobiDB-lite"/>
    </source>
</evidence>
<feature type="region of interest" description="Disordered" evidence="1">
    <location>
        <begin position="83"/>
        <end position="121"/>
    </location>
</feature>
<dbReference type="EMBL" id="JAPZBU010000013">
    <property type="protein sequence ID" value="KAJ5369575.1"/>
    <property type="molecule type" value="Genomic_DNA"/>
</dbReference>
<dbReference type="Proteomes" id="UP001147747">
    <property type="component" value="Unassembled WGS sequence"/>
</dbReference>
<keyword evidence="4" id="KW-1185">Reference proteome</keyword>
<feature type="transmembrane region" description="Helical" evidence="2">
    <location>
        <begin position="305"/>
        <end position="325"/>
    </location>
</feature>
<keyword evidence="2" id="KW-0472">Membrane</keyword>
<keyword evidence="2" id="KW-1133">Transmembrane helix</keyword>
<keyword evidence="2" id="KW-0812">Transmembrane</keyword>
<dbReference type="GeneID" id="81377804"/>
<evidence type="ECO:0000256" key="2">
    <source>
        <dbReference type="SAM" id="Phobius"/>
    </source>
</evidence>
<dbReference type="InterPro" id="IPR021369">
    <property type="entry name" value="DUF2985"/>
</dbReference>
<sequence>MDGTIPFLQTTGRTIRSASISTATRLLDYNPAGGMWQATGTVIAHAPNITDLRSPDTVYFDMHGRSIRRVSIQTASGASKVLRSDATSTEPPFSECKEVTSKSDELPSTARYDHSRSPKNYQEKQSWGKAFRKGSVASWQFICTPTGLFITVYGLNVIAWGAMLFFLLLNVGPMTKEQKSIWIEIDSQILNGLFCLTSWGLAPWRIRDTYWLLVWRIGSGERSRNSINHLAKRSASWFRMRECDFENSCDEIPLRKTLTGKSAPATKTWKMDFVVINMLLNSLFQIGMATFMWEYNRHTRPSFGVGLFIGLGCFSSLLAGIMTWWEGRKIKRIEGSILEETSKDY</sequence>
<protein>
    <submittedName>
        <fullName evidence="3">Uncharacterized protein</fullName>
    </submittedName>
</protein>
<dbReference type="Pfam" id="PF11204">
    <property type="entry name" value="DUF2985"/>
    <property type="match status" value="1"/>
</dbReference>
<dbReference type="OrthoDB" id="6407410at2759"/>
<comment type="caution">
    <text evidence="3">The sequence shown here is derived from an EMBL/GenBank/DDBJ whole genome shotgun (WGS) entry which is preliminary data.</text>
</comment>